<keyword evidence="1" id="KW-1133">Transmembrane helix</keyword>
<keyword evidence="1" id="KW-0472">Membrane</keyword>
<dbReference type="RefSeq" id="WP_139013859.1">
    <property type="nucleotide sequence ID" value="NZ_VBSN01000060.1"/>
</dbReference>
<keyword evidence="3" id="KW-1185">Reference proteome</keyword>
<comment type="caution">
    <text evidence="2">The sequence shown here is derived from an EMBL/GenBank/DDBJ whole genome shotgun (WGS) entry which is preliminary data.</text>
</comment>
<accession>A0A5M8QQ97</accession>
<name>A0A5M8QQ97_9BACT</name>
<dbReference type="AlphaFoldDB" id="A0A5M8QQ97"/>
<feature type="transmembrane region" description="Helical" evidence="1">
    <location>
        <begin position="6"/>
        <end position="22"/>
    </location>
</feature>
<gene>
    <name evidence="2" type="ORF">FEM33_20470</name>
</gene>
<dbReference type="EMBL" id="VBSN01000060">
    <property type="protein sequence ID" value="KAA6436826.1"/>
    <property type="molecule type" value="Genomic_DNA"/>
</dbReference>
<reference evidence="2 3" key="1">
    <citation type="submission" date="2019-05" db="EMBL/GenBank/DDBJ databases">
        <authorList>
            <person name="Qu J.-H."/>
        </authorList>
    </citation>
    <scope>NUCLEOTIDE SEQUENCE [LARGE SCALE GENOMIC DNA]</scope>
    <source>
        <strain evidence="2 3">NS28</strain>
    </source>
</reference>
<sequence length="60" mass="6857">MNKDIVIGLLLTTIVVELIIIIKKDKKLIELKEDRLTENPTPVFLVGFNLSVPLPVRQFQ</sequence>
<organism evidence="2 3">
    <name type="scientific">Dyadobacter flavalbus</name>
    <dbReference type="NCBI Taxonomy" id="2579942"/>
    <lineage>
        <taxon>Bacteria</taxon>
        <taxon>Pseudomonadati</taxon>
        <taxon>Bacteroidota</taxon>
        <taxon>Cytophagia</taxon>
        <taxon>Cytophagales</taxon>
        <taxon>Spirosomataceae</taxon>
        <taxon>Dyadobacter</taxon>
    </lineage>
</organism>
<evidence type="ECO:0000256" key="1">
    <source>
        <dbReference type="SAM" id="Phobius"/>
    </source>
</evidence>
<keyword evidence="1" id="KW-0812">Transmembrane</keyword>
<dbReference type="Proteomes" id="UP000323994">
    <property type="component" value="Unassembled WGS sequence"/>
</dbReference>
<protein>
    <submittedName>
        <fullName evidence="2">Uncharacterized protein</fullName>
    </submittedName>
</protein>
<proteinExistence type="predicted"/>
<evidence type="ECO:0000313" key="3">
    <source>
        <dbReference type="Proteomes" id="UP000323994"/>
    </source>
</evidence>
<evidence type="ECO:0000313" key="2">
    <source>
        <dbReference type="EMBL" id="KAA6436826.1"/>
    </source>
</evidence>